<evidence type="ECO:0000313" key="15">
    <source>
        <dbReference type="EMBL" id="CRZ34858.1"/>
    </source>
</evidence>
<evidence type="ECO:0000256" key="7">
    <source>
        <dbReference type="ARBA" id="ARBA00022563"/>
    </source>
</evidence>
<keyword evidence="16" id="KW-1185">Reference proteome</keyword>
<comment type="catalytic activity">
    <reaction evidence="1 12">
        <text>(6R)-5,10-methylene-5,6,7,8-tetrahydrofolate + glycine + H2O = (6S)-5,6,7,8-tetrahydrofolate + L-serine</text>
        <dbReference type="Rhea" id="RHEA:15481"/>
        <dbReference type="ChEBI" id="CHEBI:15377"/>
        <dbReference type="ChEBI" id="CHEBI:15636"/>
        <dbReference type="ChEBI" id="CHEBI:33384"/>
        <dbReference type="ChEBI" id="CHEBI:57305"/>
        <dbReference type="ChEBI" id="CHEBI:57453"/>
        <dbReference type="EC" id="2.1.2.1"/>
    </reaction>
</comment>
<evidence type="ECO:0000313" key="16">
    <source>
        <dbReference type="Proteomes" id="UP000236497"/>
    </source>
</evidence>
<dbReference type="FunFam" id="3.90.1150.10:FF:000003">
    <property type="entry name" value="Serine hydroxymethyltransferase"/>
    <property type="match status" value="1"/>
</dbReference>
<evidence type="ECO:0000256" key="2">
    <source>
        <dbReference type="ARBA" id="ARBA00001933"/>
    </source>
</evidence>
<evidence type="ECO:0000256" key="1">
    <source>
        <dbReference type="ARBA" id="ARBA00001528"/>
    </source>
</evidence>
<proteinExistence type="inferred from homology"/>
<comment type="function">
    <text evidence="11">Catalyzes the reversible interconversion of serine and glycine with tetrahydrofolate (THF) serving as the one-carbon carrier. This reaction serves as the major source of one-carbon groups required for the biosynthesis of purines, thymidylate, methionine, and other important biomolecules. Also exhibits THF-independent aldolase activity toward beta-hydroxyamino acids, producing glycine and aldehydes, via a retro-aldol mechanism. Thus, is able to catalyze the cleavage of L-allo-threonine.</text>
</comment>
<feature type="modified residue" description="N6-(pyridoxal phosphate)lysine" evidence="12 13">
    <location>
        <position position="228"/>
    </location>
</feature>
<evidence type="ECO:0000259" key="14">
    <source>
        <dbReference type="Pfam" id="PF00464"/>
    </source>
</evidence>
<accession>A0A0H5SWY0</accession>
<evidence type="ECO:0000256" key="10">
    <source>
        <dbReference type="ARBA" id="ARBA00022898"/>
    </source>
</evidence>
<protein>
    <recommendedName>
        <fullName evidence="12">Serine hydroxymethyltransferase</fullName>
        <shortName evidence="12">SHMT</shortName>
        <shortName evidence="12">Serine methylase</shortName>
        <ecNumber evidence="12">2.1.2.1</ecNumber>
    </recommendedName>
</protein>
<evidence type="ECO:0000256" key="5">
    <source>
        <dbReference type="ARBA" id="ARBA00011738"/>
    </source>
</evidence>
<feature type="site" description="Plays an important role in substrate specificity" evidence="12">
    <location>
        <position position="227"/>
    </location>
</feature>
<evidence type="ECO:0000256" key="4">
    <source>
        <dbReference type="ARBA" id="ARBA00006376"/>
    </source>
</evidence>
<evidence type="ECO:0000256" key="6">
    <source>
        <dbReference type="ARBA" id="ARBA00022490"/>
    </source>
</evidence>
<reference evidence="15 16" key="1">
    <citation type="submission" date="2015-06" db="EMBL/GenBank/DDBJ databases">
        <authorList>
            <person name="Wibberg Daniel"/>
        </authorList>
    </citation>
    <scope>NUCLEOTIDE SEQUENCE [LARGE SCALE GENOMIC DNA]</scope>
    <source>
        <strain evidence="15 16">T3/55T</strain>
    </source>
</reference>
<dbReference type="RefSeq" id="WP_103202964.1">
    <property type="nucleotide sequence ID" value="NZ_CVTD020000017.1"/>
</dbReference>
<dbReference type="SUPFAM" id="SSF53383">
    <property type="entry name" value="PLP-dependent transferases"/>
    <property type="match status" value="1"/>
</dbReference>
<keyword evidence="15" id="KW-0489">Methyltransferase</keyword>
<dbReference type="EC" id="2.1.2.1" evidence="12"/>
<comment type="pathway">
    <text evidence="12">One-carbon metabolism; tetrahydrofolate interconversion.</text>
</comment>
<dbReference type="GO" id="GO:0019264">
    <property type="term" value="P:glycine biosynthetic process from serine"/>
    <property type="evidence" value="ECO:0007669"/>
    <property type="project" value="UniProtKB-UniRule"/>
</dbReference>
<dbReference type="PANTHER" id="PTHR11680">
    <property type="entry name" value="SERINE HYDROXYMETHYLTRANSFERASE"/>
    <property type="match status" value="1"/>
</dbReference>
<dbReference type="InterPro" id="IPR039429">
    <property type="entry name" value="SHMT-like_dom"/>
</dbReference>
<dbReference type="InterPro" id="IPR019798">
    <property type="entry name" value="Ser_HO-MeTrfase_PLP_BS"/>
</dbReference>
<dbReference type="GO" id="GO:0035999">
    <property type="term" value="P:tetrahydrofolate interconversion"/>
    <property type="evidence" value="ECO:0007669"/>
    <property type="project" value="UniProtKB-UniRule"/>
</dbReference>
<dbReference type="CDD" id="cd00378">
    <property type="entry name" value="SHMT"/>
    <property type="match status" value="1"/>
</dbReference>
<comment type="pathway">
    <text evidence="12">Amino-acid biosynthesis; glycine biosynthesis; glycine from L-serine: step 1/1.</text>
</comment>
<comment type="similarity">
    <text evidence="4 12">Belongs to the SHMT family.</text>
</comment>
<evidence type="ECO:0000256" key="9">
    <source>
        <dbReference type="ARBA" id="ARBA00022679"/>
    </source>
</evidence>
<dbReference type="InterPro" id="IPR015424">
    <property type="entry name" value="PyrdxlP-dep_Trfase"/>
</dbReference>
<keyword evidence="7 12" id="KW-0554">One-carbon metabolism</keyword>
<dbReference type="PIRSF" id="PIRSF000412">
    <property type="entry name" value="SHMT"/>
    <property type="match status" value="1"/>
</dbReference>
<evidence type="ECO:0000256" key="8">
    <source>
        <dbReference type="ARBA" id="ARBA00022605"/>
    </source>
</evidence>
<dbReference type="FunFam" id="3.40.640.10:FF:000001">
    <property type="entry name" value="Serine hydroxymethyltransferase"/>
    <property type="match status" value="1"/>
</dbReference>
<name>A0A0H5SWY0_HERHM</name>
<dbReference type="OrthoDB" id="9803846at2"/>
<dbReference type="UniPathway" id="UPA00193"/>
<dbReference type="GO" id="GO:0032259">
    <property type="term" value="P:methylation"/>
    <property type="evidence" value="ECO:0007669"/>
    <property type="project" value="UniProtKB-KW"/>
</dbReference>
<sequence>MYSFDDVKAIDPEIAKAIDSEIERQNGHIELIASENFVSKAVMAAMGSPLTNKYAEGYPAKRYYGGCEFVDVAENLAIARAKELFGCTYANVQPHSGAQANMAVFFALLKPGDTVMGMNLNHGGHLTHGSPVNISGSYFNIVSYGVNDNGFIDYDEVRKIALESRPKLIIAGASAYARKIDFKKFREIADEVGAFLMVDMAHIAGLVAAGYHESPIPYAHVTTTTTHKTLRGPRGGLILSSQEFAEEYKLNKAVFPGTQGGPLMHVIAAKAVCFKEALEPGFKDYIGRVVENAQALAKGLIKRGFNLVSGGTDNHLMLVDLQNMGVTGKDAEKLLESVNITCNKNTVPNDPASPFVTSGIRLGTPAVTTRGMKAEDMDVIAEAIYLMIKDGETNRDRVKDMVKALTDKYPLY</sequence>
<dbReference type="GO" id="GO:0004372">
    <property type="term" value="F:glycine hydroxymethyltransferase activity"/>
    <property type="evidence" value="ECO:0007669"/>
    <property type="project" value="UniProtKB-UniRule"/>
</dbReference>
<evidence type="ECO:0000256" key="11">
    <source>
        <dbReference type="ARBA" id="ARBA00054606"/>
    </source>
</evidence>
<comment type="caution">
    <text evidence="12">Lacks conserved residue(s) required for the propagation of feature annotation.</text>
</comment>
<evidence type="ECO:0000256" key="3">
    <source>
        <dbReference type="ARBA" id="ARBA00004496"/>
    </source>
</evidence>
<dbReference type="GO" id="GO:0005829">
    <property type="term" value="C:cytosol"/>
    <property type="evidence" value="ECO:0007669"/>
    <property type="project" value="TreeGrafter"/>
</dbReference>
<dbReference type="Proteomes" id="UP000236497">
    <property type="component" value="Unassembled WGS sequence"/>
</dbReference>
<dbReference type="HAMAP" id="MF_00051">
    <property type="entry name" value="SHMT"/>
    <property type="match status" value="1"/>
</dbReference>
<keyword evidence="6 12" id="KW-0963">Cytoplasm</keyword>
<feature type="binding site" evidence="12">
    <location>
        <begin position="353"/>
        <end position="355"/>
    </location>
    <ligand>
        <name>(6S)-5,6,7,8-tetrahydrofolate</name>
        <dbReference type="ChEBI" id="CHEBI:57453"/>
    </ligand>
</feature>
<keyword evidence="9 12" id="KW-0808">Transferase</keyword>
<gene>
    <name evidence="12 15" type="primary">glyA</name>
    <name evidence="15" type="ORF">HHT355_1657</name>
</gene>
<keyword evidence="10 12" id="KW-0663">Pyridoxal phosphate</keyword>
<dbReference type="PROSITE" id="PS00096">
    <property type="entry name" value="SHMT"/>
    <property type="match status" value="1"/>
</dbReference>
<comment type="subcellular location">
    <subcellularLocation>
        <location evidence="3 12">Cytoplasm</location>
    </subcellularLocation>
</comment>
<dbReference type="InterPro" id="IPR049943">
    <property type="entry name" value="Ser_HO-MeTrfase-like"/>
</dbReference>
<dbReference type="AlphaFoldDB" id="A0A0H5SWY0"/>
<dbReference type="EMBL" id="CVTD020000017">
    <property type="protein sequence ID" value="CRZ34858.1"/>
    <property type="molecule type" value="Genomic_DNA"/>
</dbReference>
<dbReference type="Gene3D" id="3.40.640.10">
    <property type="entry name" value="Type I PLP-dependent aspartate aminotransferase-like (Major domain)"/>
    <property type="match status" value="1"/>
</dbReference>
<dbReference type="UniPathway" id="UPA00288">
    <property type="reaction ID" value="UER01023"/>
</dbReference>
<dbReference type="GO" id="GO:0008168">
    <property type="term" value="F:methyltransferase activity"/>
    <property type="evidence" value="ECO:0007669"/>
    <property type="project" value="UniProtKB-KW"/>
</dbReference>
<dbReference type="InterPro" id="IPR015421">
    <property type="entry name" value="PyrdxlP-dep_Trfase_major"/>
</dbReference>
<feature type="binding site" evidence="12">
    <location>
        <position position="120"/>
    </location>
    <ligand>
        <name>(6S)-5,6,7,8-tetrahydrofolate</name>
        <dbReference type="ChEBI" id="CHEBI:57453"/>
    </ligand>
</feature>
<dbReference type="PANTHER" id="PTHR11680:SF35">
    <property type="entry name" value="SERINE HYDROXYMETHYLTRANSFERASE 1"/>
    <property type="match status" value="1"/>
</dbReference>
<keyword evidence="8 12" id="KW-0028">Amino-acid biosynthesis</keyword>
<comment type="subunit">
    <text evidence="5 12">Homodimer.</text>
</comment>
<organism evidence="15 16">
    <name type="scientific">Herbinix hemicellulosilytica</name>
    <dbReference type="NCBI Taxonomy" id="1564487"/>
    <lineage>
        <taxon>Bacteria</taxon>
        <taxon>Bacillati</taxon>
        <taxon>Bacillota</taxon>
        <taxon>Clostridia</taxon>
        <taxon>Lachnospirales</taxon>
        <taxon>Lachnospiraceae</taxon>
        <taxon>Herbinix</taxon>
    </lineage>
</organism>
<dbReference type="Gene3D" id="3.90.1150.10">
    <property type="entry name" value="Aspartate Aminotransferase, domain 1"/>
    <property type="match status" value="1"/>
</dbReference>
<evidence type="ECO:0000256" key="13">
    <source>
        <dbReference type="PIRSR" id="PIRSR000412-50"/>
    </source>
</evidence>
<comment type="cofactor">
    <cofactor evidence="2 12 13">
        <name>pyridoxal 5'-phosphate</name>
        <dbReference type="ChEBI" id="CHEBI:597326"/>
    </cofactor>
</comment>
<dbReference type="NCBIfam" id="NF000586">
    <property type="entry name" value="PRK00011.1"/>
    <property type="match status" value="1"/>
</dbReference>
<feature type="domain" description="Serine hydroxymethyltransferase-like" evidence="14">
    <location>
        <begin position="8"/>
        <end position="384"/>
    </location>
</feature>
<dbReference type="GO" id="GO:0030170">
    <property type="term" value="F:pyridoxal phosphate binding"/>
    <property type="evidence" value="ECO:0007669"/>
    <property type="project" value="UniProtKB-UniRule"/>
</dbReference>
<dbReference type="Pfam" id="PF00464">
    <property type="entry name" value="SHMT"/>
    <property type="match status" value="1"/>
</dbReference>
<evidence type="ECO:0000256" key="12">
    <source>
        <dbReference type="HAMAP-Rule" id="MF_00051"/>
    </source>
</evidence>
<dbReference type="InterPro" id="IPR001085">
    <property type="entry name" value="Ser_HO-MeTrfase"/>
</dbReference>
<feature type="binding site" evidence="12">
    <location>
        <begin position="124"/>
        <end position="126"/>
    </location>
    <ligand>
        <name>(6S)-5,6,7,8-tetrahydrofolate</name>
        <dbReference type="ChEBI" id="CHEBI:57453"/>
    </ligand>
</feature>
<dbReference type="InterPro" id="IPR015422">
    <property type="entry name" value="PyrdxlP-dep_Trfase_small"/>
</dbReference>